<organism evidence="4 5">
    <name type="scientific">Thiocapsa rosea</name>
    <dbReference type="NCBI Taxonomy" id="69360"/>
    <lineage>
        <taxon>Bacteria</taxon>
        <taxon>Pseudomonadati</taxon>
        <taxon>Pseudomonadota</taxon>
        <taxon>Gammaproteobacteria</taxon>
        <taxon>Chromatiales</taxon>
        <taxon>Chromatiaceae</taxon>
        <taxon>Thiocapsa</taxon>
    </lineage>
</organism>
<dbReference type="Gene3D" id="1.10.287.70">
    <property type="match status" value="1"/>
</dbReference>
<keyword evidence="2" id="KW-0472">Membrane</keyword>
<comment type="subcellular location">
    <subcellularLocation>
        <location evidence="1">Cell membrane</location>
        <topology evidence="1">Multi-pass membrane protein</topology>
    </subcellularLocation>
</comment>
<dbReference type="GO" id="GO:0005886">
    <property type="term" value="C:plasma membrane"/>
    <property type="evidence" value="ECO:0007669"/>
    <property type="project" value="UniProtKB-SubCell"/>
</dbReference>
<dbReference type="EMBL" id="RBXL01000001">
    <property type="protein sequence ID" value="RKT43151.1"/>
    <property type="molecule type" value="Genomic_DNA"/>
</dbReference>
<dbReference type="AlphaFoldDB" id="A0A495V170"/>
<keyword evidence="2" id="KW-0812">Transmembrane</keyword>
<dbReference type="Gene3D" id="3.40.50.720">
    <property type="entry name" value="NAD(P)-binding Rossmann-like Domain"/>
    <property type="match status" value="2"/>
</dbReference>
<evidence type="ECO:0000259" key="3">
    <source>
        <dbReference type="PROSITE" id="PS51201"/>
    </source>
</evidence>
<comment type="caution">
    <text evidence="4">The sequence shown here is derived from an EMBL/GenBank/DDBJ whole genome shotgun (WGS) entry which is preliminary data.</text>
</comment>
<dbReference type="GO" id="GO:0006813">
    <property type="term" value="P:potassium ion transport"/>
    <property type="evidence" value="ECO:0007669"/>
    <property type="project" value="InterPro"/>
</dbReference>
<dbReference type="InterPro" id="IPR036291">
    <property type="entry name" value="NAD(P)-bd_dom_sf"/>
</dbReference>
<feature type="transmembrane region" description="Helical" evidence="2">
    <location>
        <begin position="16"/>
        <end position="35"/>
    </location>
</feature>
<dbReference type="SUPFAM" id="SSF81324">
    <property type="entry name" value="Voltage-gated potassium channels"/>
    <property type="match status" value="1"/>
</dbReference>
<proteinExistence type="predicted"/>
<protein>
    <submittedName>
        <fullName evidence="4">Trk K+ transport system NAD-binding subunit</fullName>
    </submittedName>
</protein>
<evidence type="ECO:0000256" key="2">
    <source>
        <dbReference type="SAM" id="Phobius"/>
    </source>
</evidence>
<dbReference type="SUPFAM" id="SSF51735">
    <property type="entry name" value="NAD(P)-binding Rossmann-fold domains"/>
    <property type="match status" value="2"/>
</dbReference>
<feature type="transmembrane region" description="Helical" evidence="2">
    <location>
        <begin position="76"/>
        <end position="100"/>
    </location>
</feature>
<gene>
    <name evidence="4" type="ORF">BDD21_0462</name>
</gene>
<dbReference type="RefSeq" id="WP_120795765.1">
    <property type="nucleotide sequence ID" value="NZ_RBXL01000001.1"/>
</dbReference>
<dbReference type="InterPro" id="IPR050721">
    <property type="entry name" value="Trk_Ktr_HKT_K-transport"/>
</dbReference>
<feature type="domain" description="RCK N-terminal" evidence="3">
    <location>
        <begin position="123"/>
        <end position="245"/>
    </location>
</feature>
<keyword evidence="5" id="KW-1185">Reference proteome</keyword>
<dbReference type="Pfam" id="PF02254">
    <property type="entry name" value="TrkA_N"/>
    <property type="match status" value="2"/>
</dbReference>
<dbReference type="Pfam" id="PF07885">
    <property type="entry name" value="Ion_trans_2"/>
    <property type="match status" value="1"/>
</dbReference>
<dbReference type="InterPro" id="IPR013099">
    <property type="entry name" value="K_chnl_dom"/>
</dbReference>
<dbReference type="InterPro" id="IPR003148">
    <property type="entry name" value="RCK_N"/>
</dbReference>
<dbReference type="OrthoDB" id="9781411at2"/>
<sequence>MDNVVYLIMRRMRTPLLVLIGTYAVAMAGMVVIPAQDAAGHPVPTSFFHAFYFVSYMSTTIGFGELPNAFTDAQRIWVSFSVFATVAVWLYAIGTLITLLQDTTFQRAILESRFRRRVRRLREPFYLVCGYGQTGTALVRSLTDRHQRAVAIDIDPQRVNLLKLDNLREYVPSLCADARQPSSLEDAGLRHPLCKGVVALTNVNETNLKIAIAAKLLHPEITVICRADSHEVEANMASFGTDHIYDPFDTFALDMAIAIQSPCLALLSKWLAGYEDQSLDAPIFPPAEGRWVLCGFGRFGKAMYRHLREQGLDLTVIEALPHKTGIPKEGVVHGRGTEAVTLEQAGIGDAVGLVAGTDSDADNLSIIMTALALNRTLFVVARQNHRYNKLLFERVGAQVVMMPSNIIADRIRVRLGTPLLGDLMALARDREDEWACELVSRVVALVDEYAPHVWEIRIDEIEAPALCALDRRGISVSVEQLTRDPRDRDRVLPLIVLLRMDDEERELLPAPDVRVRSGDRLLLCGRADASRTLTWTLRNLNVLDYVLTGNAAPGGLVWRWLARRRARGV</sequence>
<accession>A0A495V170</accession>
<evidence type="ECO:0000313" key="4">
    <source>
        <dbReference type="EMBL" id="RKT43151.1"/>
    </source>
</evidence>
<keyword evidence="2" id="KW-1133">Transmembrane helix</keyword>
<dbReference type="PROSITE" id="PS51201">
    <property type="entry name" value="RCK_N"/>
    <property type="match status" value="1"/>
</dbReference>
<evidence type="ECO:0000256" key="1">
    <source>
        <dbReference type="ARBA" id="ARBA00004651"/>
    </source>
</evidence>
<evidence type="ECO:0000313" key="5">
    <source>
        <dbReference type="Proteomes" id="UP000274556"/>
    </source>
</evidence>
<dbReference type="Proteomes" id="UP000274556">
    <property type="component" value="Unassembled WGS sequence"/>
</dbReference>
<reference evidence="4 5" key="1">
    <citation type="submission" date="2018-10" db="EMBL/GenBank/DDBJ databases">
        <title>Genomic Encyclopedia of Archaeal and Bacterial Type Strains, Phase II (KMG-II): from individual species to whole genera.</title>
        <authorList>
            <person name="Goeker M."/>
        </authorList>
    </citation>
    <scope>NUCLEOTIDE SEQUENCE [LARGE SCALE GENOMIC DNA]</scope>
    <source>
        <strain evidence="4 5">DSM 235</strain>
    </source>
</reference>
<feature type="transmembrane region" description="Helical" evidence="2">
    <location>
        <begin position="47"/>
        <end position="64"/>
    </location>
</feature>
<dbReference type="PANTHER" id="PTHR43833">
    <property type="entry name" value="POTASSIUM CHANNEL PROTEIN 2-RELATED-RELATED"/>
    <property type="match status" value="1"/>
</dbReference>
<name>A0A495V170_9GAMM</name>